<dbReference type="InterPro" id="IPR006311">
    <property type="entry name" value="TAT_signal"/>
</dbReference>
<keyword evidence="3" id="KW-1185">Reference proteome</keyword>
<reference evidence="2 3" key="1">
    <citation type="submission" date="2019-07" db="EMBL/GenBank/DDBJ databases">
        <title>Diversity of Bacteria from Kongsfjorden, Arctic.</title>
        <authorList>
            <person name="Yu Y."/>
        </authorList>
    </citation>
    <scope>NUCLEOTIDE SEQUENCE [LARGE SCALE GENOMIC DNA]</scope>
    <source>
        <strain evidence="2 3">SM1923</strain>
    </source>
</reference>
<evidence type="ECO:0000256" key="1">
    <source>
        <dbReference type="SAM" id="Phobius"/>
    </source>
</evidence>
<evidence type="ECO:0000313" key="3">
    <source>
        <dbReference type="Proteomes" id="UP000319941"/>
    </source>
</evidence>
<name>A0A558HKT1_9GAMM</name>
<keyword evidence="1" id="KW-0812">Transmembrane</keyword>
<organism evidence="2 3">
    <name type="scientific">Cobetia crustatorum</name>
    <dbReference type="NCBI Taxonomy" id="553385"/>
    <lineage>
        <taxon>Bacteria</taxon>
        <taxon>Pseudomonadati</taxon>
        <taxon>Pseudomonadota</taxon>
        <taxon>Gammaproteobacteria</taxon>
        <taxon>Oceanospirillales</taxon>
        <taxon>Halomonadaceae</taxon>
        <taxon>Cobetia</taxon>
    </lineage>
</organism>
<keyword evidence="1" id="KW-0472">Membrane</keyword>
<dbReference type="OrthoDB" id="6173795at2"/>
<protein>
    <submittedName>
        <fullName evidence="2">Formate dehydrogenase</fullName>
    </submittedName>
</protein>
<keyword evidence="1" id="KW-1133">Transmembrane helix</keyword>
<accession>A0A558HKT1</accession>
<dbReference type="PROSITE" id="PS51318">
    <property type="entry name" value="TAT"/>
    <property type="match status" value="1"/>
</dbReference>
<sequence length="76" mass="8218">MKTDDDKKDTHNLARQGRRKFLRVLGASTVGVAAAGSLAGAVIPDQATPEAKAADKSSDRYRESDHVKAFYATLRD</sequence>
<feature type="transmembrane region" description="Helical" evidence="1">
    <location>
        <begin position="21"/>
        <end position="43"/>
    </location>
</feature>
<dbReference type="AlphaFoldDB" id="A0A558HKT1"/>
<evidence type="ECO:0000313" key="2">
    <source>
        <dbReference type="EMBL" id="TVU69743.1"/>
    </source>
</evidence>
<dbReference type="PIRSF" id="PIRSF036704">
    <property type="entry name" value="UCP036704"/>
    <property type="match status" value="1"/>
</dbReference>
<dbReference type="EMBL" id="VNFH01000007">
    <property type="protein sequence ID" value="TVU69743.1"/>
    <property type="molecule type" value="Genomic_DNA"/>
</dbReference>
<gene>
    <name evidence="2" type="ORF">FQP86_11650</name>
</gene>
<dbReference type="RefSeq" id="WP_024953164.1">
    <property type="nucleotide sequence ID" value="NZ_CAWOWR010000127.1"/>
</dbReference>
<proteinExistence type="predicted"/>
<comment type="caution">
    <text evidence="2">The sequence shown here is derived from an EMBL/GenBank/DDBJ whole genome shotgun (WGS) entry which is preliminary data.</text>
</comment>
<dbReference type="STRING" id="553385.GCA_000591415_03409"/>
<dbReference type="InterPro" id="IPR014177">
    <property type="entry name" value="Formate_DH_TAT-contain"/>
</dbReference>
<dbReference type="Proteomes" id="UP000319941">
    <property type="component" value="Unassembled WGS sequence"/>
</dbReference>